<sequence>MALIDTLKAQLVELFESDPGWVALFNHHGWAFDVEELRAVGTQQLVEYLTTSLLDVDFTLPGFEDFHSEGQLLVCPGIPAQSLLYHALASPNVIAGPDGFELMHFPSLALLDTLENFIFSVAGASLQSLEQHAREQLGFPDGAAVELAVCSFSVEYRTAATTVHGEYADQCFSRTGVARVGTTPAQYQPQLRGFSPFVEGDDIHSIRVLPCRYSPYIAVRSKGRKDVFGPADSLSSSSGSTNIDDRQNDFWVPLHKLFSGEECLQGLNLNVDQQAQHFNQKLEKFGHLLNDKANAGIPESELSKAPYRLSENLAGWQSPNDFGEGLLCPVPHPLVAAAESDNMPVGFTSPKMSPDGSSVFYDSFAPSLAMQAEQGARPWPEYAHVREQVEANGSTASLSDNPDVVNITKQGGYTALHYLDFAADGFIHPVVTHAGQQLLQSNGQTLAAVSAYSLVSAPDFFPRVRQRFIYQWWKNEVPNKASLGQLPAWWQWLVDNGYWESVWRAEPIPLSDIRMAANIQMPETPFSANDITCSAIVSLVQTPSNTLTHSVRKMPNTQRNTFLPDGAAGVFAPGWDTSFDTDKSQAQNTNHLAAYGLGSPFPEDAKLCAALSTFWPAAAPDTTRTFFEVPFSAGSVVPLTDDEMGVGTQPSWDGLIGPHITEQNADYIVVQYPDYPRADYTRNALEGKFSIAQTAKVSFEEYQRRLLTMLRTYRAVGEIDNKENAHIISFKPVAALDAELEQAQEQANIELTGPIYRVEGFNNRFNRQANVSAPTNTDESGHYTTRQVVISWVVFVGADGGVLMRLKQGDGSQRRSQWTLQDA</sequence>
<name>A0AAN1WGT8_9GAMM</name>
<keyword evidence="2" id="KW-1185">Reference proteome</keyword>
<dbReference type="EMBL" id="AP023086">
    <property type="protein sequence ID" value="BCD97341.1"/>
    <property type="molecule type" value="Genomic_DNA"/>
</dbReference>
<dbReference type="AlphaFoldDB" id="A0AAN1WGT8"/>
<dbReference type="Proteomes" id="UP001320119">
    <property type="component" value="Chromosome"/>
</dbReference>
<gene>
    <name evidence="1" type="ORF">MARGE09_P1542</name>
</gene>
<dbReference type="KEGG" id="marq:MARGE09_P1542"/>
<organism evidence="1 2">
    <name type="scientific">Marinagarivorans cellulosilyticus</name>
    <dbReference type="NCBI Taxonomy" id="2721545"/>
    <lineage>
        <taxon>Bacteria</taxon>
        <taxon>Pseudomonadati</taxon>
        <taxon>Pseudomonadota</taxon>
        <taxon>Gammaproteobacteria</taxon>
        <taxon>Cellvibrionales</taxon>
        <taxon>Cellvibrionaceae</taxon>
        <taxon>Marinagarivorans</taxon>
    </lineage>
</organism>
<dbReference type="RefSeq" id="WP_236986813.1">
    <property type="nucleotide sequence ID" value="NZ_AP023086.1"/>
</dbReference>
<reference evidence="1 2" key="1">
    <citation type="journal article" date="2022" name="IScience">
        <title>An ultrasensitive nanofiber-based assay for enzymatic hydrolysis and deep-sea microbial degradation of cellulose.</title>
        <authorList>
            <person name="Tsudome M."/>
            <person name="Tachioka M."/>
            <person name="Miyazaki M."/>
            <person name="Uchimura K."/>
            <person name="Tsuda M."/>
            <person name="Takaki Y."/>
            <person name="Deguchi S."/>
        </authorList>
    </citation>
    <scope>NUCLEOTIDE SEQUENCE [LARGE SCALE GENOMIC DNA]</scope>
    <source>
        <strain evidence="1 2">GE09</strain>
    </source>
</reference>
<proteinExistence type="predicted"/>
<evidence type="ECO:0000313" key="1">
    <source>
        <dbReference type="EMBL" id="BCD97341.1"/>
    </source>
</evidence>
<accession>A0AAN1WGT8</accession>
<evidence type="ECO:0000313" key="2">
    <source>
        <dbReference type="Proteomes" id="UP001320119"/>
    </source>
</evidence>
<protein>
    <submittedName>
        <fullName evidence="1">Uncharacterized protein</fullName>
    </submittedName>
</protein>